<dbReference type="Proteomes" id="UP000297729">
    <property type="component" value="Unassembled WGS sequence"/>
</dbReference>
<keyword evidence="4" id="KW-1185">Reference proteome</keyword>
<feature type="domain" description="Hemerythrin-like" evidence="2">
    <location>
        <begin position="5"/>
        <end position="126"/>
    </location>
</feature>
<reference evidence="3 4" key="1">
    <citation type="submission" date="2019-03" db="EMBL/GenBank/DDBJ databases">
        <title>Draft Genome Sequence of Duganella callidus sp. nov., a Novel Duganella Species Isolated from Cultivated Soil.</title>
        <authorList>
            <person name="Raths R."/>
            <person name="Peta V."/>
            <person name="Bucking H."/>
        </authorList>
    </citation>
    <scope>NUCLEOTIDE SEQUENCE [LARGE SCALE GENOMIC DNA]</scope>
    <source>
        <strain evidence="3 4">DN04</strain>
    </source>
</reference>
<comment type="caution">
    <text evidence="3">The sequence shown here is derived from an EMBL/GenBank/DDBJ whole genome shotgun (WGS) entry which is preliminary data.</text>
</comment>
<dbReference type="AlphaFoldDB" id="A0A4Y9SA29"/>
<accession>A0A4Y9SA29</accession>
<proteinExistence type="predicted"/>
<name>A0A4Y9SA29_9BURK</name>
<evidence type="ECO:0000313" key="3">
    <source>
        <dbReference type="EMBL" id="TFW16586.1"/>
    </source>
</evidence>
<dbReference type="OrthoDB" id="9792554at2"/>
<dbReference type="EMBL" id="SPVG01000230">
    <property type="protein sequence ID" value="TFW16586.1"/>
    <property type="molecule type" value="Genomic_DNA"/>
</dbReference>
<evidence type="ECO:0000256" key="1">
    <source>
        <dbReference type="SAM" id="MobiDB-lite"/>
    </source>
</evidence>
<sequence length="187" mass="21064">MHKIATYLDHDHRHCDALYARVESDLILRDWTAAGQAFADFLARFERHLDKEERVLFPRLDHALGNGYGPTVVMRAEHRQMRAMLAQMRDAIGARDIESFFDQADLLRLLLRQHNLKEEGMLYPQADFVLRQQADDVIAAMRQLDHAGAPDGLAAPAAQYGQFPQQPTHLRRAHPHPAAASAGAPTA</sequence>
<gene>
    <name evidence="3" type="ORF">E4L98_22965</name>
</gene>
<protein>
    <submittedName>
        <fullName evidence="3">Hemerythrin domain-containing protein</fullName>
    </submittedName>
</protein>
<feature type="region of interest" description="Disordered" evidence="1">
    <location>
        <begin position="167"/>
        <end position="187"/>
    </location>
</feature>
<dbReference type="RefSeq" id="WP_135203863.1">
    <property type="nucleotide sequence ID" value="NZ_SPVG01000230.1"/>
</dbReference>
<evidence type="ECO:0000313" key="4">
    <source>
        <dbReference type="Proteomes" id="UP000297729"/>
    </source>
</evidence>
<organism evidence="3 4">
    <name type="scientific">Duganella callida</name>
    <dbReference type="NCBI Taxonomy" id="2561932"/>
    <lineage>
        <taxon>Bacteria</taxon>
        <taxon>Pseudomonadati</taxon>
        <taxon>Pseudomonadota</taxon>
        <taxon>Betaproteobacteria</taxon>
        <taxon>Burkholderiales</taxon>
        <taxon>Oxalobacteraceae</taxon>
        <taxon>Telluria group</taxon>
        <taxon>Duganella</taxon>
    </lineage>
</organism>
<evidence type="ECO:0000259" key="2">
    <source>
        <dbReference type="Pfam" id="PF01814"/>
    </source>
</evidence>
<dbReference type="Pfam" id="PF01814">
    <property type="entry name" value="Hemerythrin"/>
    <property type="match status" value="1"/>
</dbReference>
<dbReference type="InterPro" id="IPR012312">
    <property type="entry name" value="Hemerythrin-like"/>
</dbReference>
<dbReference type="Gene3D" id="1.20.120.520">
    <property type="entry name" value="nmb1532 protein domain like"/>
    <property type="match status" value="1"/>
</dbReference>
<feature type="compositionally biased region" description="Low complexity" evidence="1">
    <location>
        <begin position="176"/>
        <end position="187"/>
    </location>
</feature>